<proteinExistence type="predicted"/>
<reference evidence="1" key="1">
    <citation type="submission" date="2020-05" db="EMBL/GenBank/DDBJ databases">
        <authorList>
            <person name="Chiriac C."/>
            <person name="Salcher M."/>
            <person name="Ghai R."/>
            <person name="Kavagutti S V."/>
        </authorList>
    </citation>
    <scope>NUCLEOTIDE SEQUENCE</scope>
</reference>
<sequence>MAYTFDENKVGLLQIANTDAGVTMANSSTTVPTLPAVLGMICRAIDPTYGEGEFILLLGVASTVVGSVVTYSPTTYQTTLSPNTANLSQPVAVAMSACTAGLFGWYQISGLAVVKKTAVKVDPAGTRRIYQSATAGRIMQTSAAGKNILGAASANLTTVTSTTSTVVCSINRPHLQGPIT</sequence>
<dbReference type="EMBL" id="LR797117">
    <property type="protein sequence ID" value="CAB4187966.1"/>
    <property type="molecule type" value="Genomic_DNA"/>
</dbReference>
<organism evidence="1">
    <name type="scientific">uncultured Caudovirales phage</name>
    <dbReference type="NCBI Taxonomy" id="2100421"/>
    <lineage>
        <taxon>Viruses</taxon>
        <taxon>Duplodnaviria</taxon>
        <taxon>Heunggongvirae</taxon>
        <taxon>Uroviricota</taxon>
        <taxon>Caudoviricetes</taxon>
        <taxon>Peduoviridae</taxon>
        <taxon>Maltschvirus</taxon>
        <taxon>Maltschvirus maltsch</taxon>
    </lineage>
</organism>
<accession>A0A6J5QZX2</accession>
<protein>
    <submittedName>
        <fullName evidence="1">Uncharacterized protein</fullName>
    </submittedName>
</protein>
<evidence type="ECO:0000313" key="1">
    <source>
        <dbReference type="EMBL" id="CAB4187966.1"/>
    </source>
</evidence>
<name>A0A6J5QZX2_9CAUD</name>
<gene>
    <name evidence="1" type="ORF">UFOVP1166_22</name>
</gene>